<dbReference type="AlphaFoldDB" id="A8ABA5"/>
<dbReference type="eggNOG" id="arCOG02868">
    <property type="taxonomic scope" value="Archaea"/>
</dbReference>
<dbReference type="Gene3D" id="3.40.30.10">
    <property type="entry name" value="Glutaredoxin"/>
    <property type="match status" value="1"/>
</dbReference>
<dbReference type="GeneID" id="5562779"/>
<dbReference type="InterPro" id="IPR036249">
    <property type="entry name" value="Thioredoxin-like_sf"/>
</dbReference>
<evidence type="ECO:0000259" key="2">
    <source>
        <dbReference type="Pfam" id="PF13462"/>
    </source>
</evidence>
<dbReference type="OrthoDB" id="15256at2157"/>
<dbReference type="Proteomes" id="UP000000262">
    <property type="component" value="Chromosome"/>
</dbReference>
<comment type="similarity">
    <text evidence="1">Belongs to the glutaredoxin family.</text>
</comment>
<dbReference type="SUPFAM" id="SSF52833">
    <property type="entry name" value="Thioredoxin-like"/>
    <property type="match status" value="1"/>
</dbReference>
<evidence type="ECO:0000313" key="3">
    <source>
        <dbReference type="EMBL" id="ABU82207.1"/>
    </source>
</evidence>
<dbReference type="STRING" id="453591.Igni_1028"/>
<organism evidence="3 4">
    <name type="scientific">Ignicoccus hospitalis (strain KIN4/I / DSM 18386 / JCM 14125)</name>
    <dbReference type="NCBI Taxonomy" id="453591"/>
    <lineage>
        <taxon>Archaea</taxon>
        <taxon>Thermoproteota</taxon>
        <taxon>Thermoprotei</taxon>
        <taxon>Desulfurococcales</taxon>
        <taxon>Desulfurococcaceae</taxon>
        <taxon>Ignicoccus</taxon>
    </lineage>
</organism>
<name>A8ABA5_IGNH4</name>
<feature type="domain" description="Thioredoxin-like fold" evidence="2">
    <location>
        <begin position="126"/>
        <end position="226"/>
    </location>
</feature>
<protein>
    <recommendedName>
        <fullName evidence="2">Thioredoxin-like fold domain-containing protein</fullName>
    </recommendedName>
</protein>
<evidence type="ECO:0000313" key="4">
    <source>
        <dbReference type="Proteomes" id="UP000000262"/>
    </source>
</evidence>
<dbReference type="InterPro" id="IPR012336">
    <property type="entry name" value="Thioredoxin-like_fold"/>
</dbReference>
<gene>
    <name evidence="3" type="ordered locus">Igni_1028</name>
</gene>
<accession>A8ABA5</accession>
<evidence type="ECO:0000256" key="1">
    <source>
        <dbReference type="ARBA" id="ARBA00007787"/>
    </source>
</evidence>
<dbReference type="EMBL" id="CP000816">
    <property type="protein sequence ID" value="ABU82207.1"/>
    <property type="molecule type" value="Genomic_DNA"/>
</dbReference>
<dbReference type="RefSeq" id="WP_012123171.1">
    <property type="nucleotide sequence ID" value="NC_009776.1"/>
</dbReference>
<keyword evidence="4" id="KW-1185">Reference proteome</keyword>
<dbReference type="HOGENOM" id="CLU_958491_0_0_2"/>
<dbReference type="KEGG" id="iho:Igni_1028"/>
<dbReference type="Pfam" id="PF13462">
    <property type="entry name" value="Thioredoxin_4"/>
    <property type="match status" value="1"/>
</dbReference>
<sequence length="290" mass="32207">MRAIAIVLALALGALGAQCFRAHSNVTYLTSDVVTKIYPKLKPGTYIKYIYVDDYKNALGNYTGWLPAVVVKINEKQVGECERFGKLLEGCDGSKYCLYPAPQAPLYVYAGNYTELLLKLNVTGGLGDPRAGVWIVELLDPLCPYCALFYRSGGAKIIEEMVKEGKAYLIPIVVAFHTNAPGFEESLRLAYQQNELRKRGAAEEFFNLEHKIAENFENLYKNQIKLSNVTAGERELREANQKALELAQRLFPYVATPGNVFVNRTSGEAVASLGALSERGVKIILELLKR</sequence>
<reference evidence="3 4" key="1">
    <citation type="journal article" date="2008" name="Genome Biol.">
        <title>A genomic analysis of the archaeal system Ignicoccus hospitalis-Nanoarchaeum equitans.</title>
        <authorList>
            <person name="Podar M."/>
            <person name="Anderson I."/>
            <person name="Makarova K.S."/>
            <person name="Elkins J.G."/>
            <person name="Ivanova N."/>
            <person name="Wall M.A."/>
            <person name="Lykidis A."/>
            <person name="Mavromatis K."/>
            <person name="Sun H."/>
            <person name="Hudson M.E."/>
            <person name="Chen W."/>
            <person name="Deciu C."/>
            <person name="Hutchison D."/>
            <person name="Eads J.R."/>
            <person name="Anderson A."/>
            <person name="Fernandes F."/>
            <person name="Szeto E."/>
            <person name="Lapidus A."/>
            <person name="Kyrpides N.C."/>
            <person name="Saier M.H.Jr."/>
            <person name="Richardson P.M."/>
            <person name="Rachel R."/>
            <person name="Huber H."/>
            <person name="Eisen J.A."/>
            <person name="Koonin E.V."/>
            <person name="Keller M."/>
            <person name="Stetter K.O."/>
        </authorList>
    </citation>
    <scope>NUCLEOTIDE SEQUENCE [LARGE SCALE GENOMIC DNA]</scope>
    <source>
        <strain evidence="4">KIN4/I / DSM 18386 / JCM 14125</strain>
    </source>
</reference>
<proteinExistence type="inferred from homology"/>